<dbReference type="EMBL" id="CP027116">
    <property type="protein sequence ID" value="AVM25404.1"/>
    <property type="molecule type" value="Genomic_DNA"/>
</dbReference>
<evidence type="ECO:0000313" key="2">
    <source>
        <dbReference type="Proteomes" id="UP000264960"/>
    </source>
</evidence>
<accession>A0AAD2PSF5</accession>
<protein>
    <recommendedName>
        <fullName evidence="3">DUF4391 domain-containing protein</fullName>
    </recommendedName>
</protein>
<dbReference type="InterPro" id="IPR025503">
    <property type="entry name" value="DUF4391"/>
</dbReference>
<name>A0AAD2PSF5_BACPU</name>
<dbReference type="Proteomes" id="UP000264960">
    <property type="component" value="Chromosome"/>
</dbReference>
<organism evidence="1 2">
    <name type="scientific">Bacillus pumilus</name>
    <name type="common">Bacillus mesentericus</name>
    <dbReference type="NCBI Taxonomy" id="1408"/>
    <lineage>
        <taxon>Bacteria</taxon>
        <taxon>Bacillati</taxon>
        <taxon>Bacillota</taxon>
        <taxon>Bacilli</taxon>
        <taxon>Bacillales</taxon>
        <taxon>Bacillaceae</taxon>
        <taxon>Bacillus</taxon>
    </lineage>
</organism>
<reference evidence="1 2" key="1">
    <citation type="submission" date="2018-02" db="EMBL/GenBank/DDBJ databases">
        <title>The complete genome of two Bacillus pumilus strains from Cuatro Cienegas, Coahuila, Mexico.</title>
        <authorList>
            <person name="Zarza E."/>
            <person name="Alcaraz L.D."/>
            <person name="Aguilar-Salinas B."/>
            <person name="Islas A."/>
            <person name="Olmedo-Alvarez G."/>
        </authorList>
    </citation>
    <scope>NUCLEOTIDE SEQUENCE [LARGE SCALE GENOMIC DNA]</scope>
    <source>
        <strain evidence="1 2">145</strain>
    </source>
</reference>
<dbReference type="Pfam" id="PF14335">
    <property type="entry name" value="DUF4391"/>
    <property type="match status" value="1"/>
</dbReference>
<dbReference type="AlphaFoldDB" id="A0AAD2PSF5"/>
<sequence>MMNEAELLKAIGFPKATQIMKTLPYNQMENKLTSAQKKIISEHVVSRGIRILATIQASNTNIDTFESETERYDSIVFLAINVKDLKKAVQIYKVFMSIMPNPLVIIFFDGSNTKWLFSTHIKKKDGYLVSDTIYEIKEVVTLQQVEQQLKFENLSKTNLKMFYESWLERLLQLELQSRYKIYTPISLKNNLLEKLVVMDAQIDDYVRRAKKETQLNMRVELQQAANKVKIAKQALIEKEQDNG</sequence>
<proteinExistence type="predicted"/>
<evidence type="ECO:0008006" key="3">
    <source>
        <dbReference type="Google" id="ProtNLM"/>
    </source>
</evidence>
<evidence type="ECO:0000313" key="1">
    <source>
        <dbReference type="EMBL" id="AVM25404.1"/>
    </source>
</evidence>
<gene>
    <name evidence="1" type="ORF">C5695_16795</name>
</gene>